<evidence type="ECO:0000313" key="2">
    <source>
        <dbReference type="Proteomes" id="UP000242715"/>
    </source>
</evidence>
<dbReference type="AlphaFoldDB" id="A0A2Z6NF18"/>
<proteinExistence type="predicted"/>
<dbReference type="EMBL" id="DF973918">
    <property type="protein sequence ID" value="GAU42411.1"/>
    <property type="molecule type" value="Genomic_DNA"/>
</dbReference>
<sequence length="106" mass="11787">MSMSPPSVASRQIAGSNGFGHSMEIVSQSYLLSSYSEIDIQVQDSSINQDPPLPVYLKLEAYPGQKGREQALAMKFLLTLHCFYLMSQLQALIPPQQTNSFSLFKD</sequence>
<accession>A0A2Z6NF18</accession>
<reference evidence="2" key="1">
    <citation type="journal article" date="2017" name="Front. Plant Sci.">
        <title>Climate Clever Clovers: New Paradigm to Reduce the Environmental Footprint of Ruminants by Breeding Low Methanogenic Forages Utilizing Haplotype Variation.</title>
        <authorList>
            <person name="Kaur P."/>
            <person name="Appels R."/>
            <person name="Bayer P.E."/>
            <person name="Keeble-Gagnere G."/>
            <person name="Wang J."/>
            <person name="Hirakawa H."/>
            <person name="Shirasawa K."/>
            <person name="Vercoe P."/>
            <person name="Stefanova K."/>
            <person name="Durmic Z."/>
            <person name="Nichols P."/>
            <person name="Revell C."/>
            <person name="Isobe S.N."/>
            <person name="Edwards D."/>
            <person name="Erskine W."/>
        </authorList>
    </citation>
    <scope>NUCLEOTIDE SEQUENCE [LARGE SCALE GENOMIC DNA]</scope>
    <source>
        <strain evidence="2">cv. Daliak</strain>
    </source>
</reference>
<dbReference type="OrthoDB" id="1270305at2759"/>
<evidence type="ECO:0000313" key="1">
    <source>
        <dbReference type="EMBL" id="GAU42411.1"/>
    </source>
</evidence>
<keyword evidence="2" id="KW-1185">Reference proteome</keyword>
<name>A0A2Z6NF18_TRISU</name>
<gene>
    <name evidence="1" type="ORF">TSUD_324660</name>
</gene>
<dbReference type="Proteomes" id="UP000242715">
    <property type="component" value="Unassembled WGS sequence"/>
</dbReference>
<protein>
    <submittedName>
        <fullName evidence="1">Uncharacterized protein</fullName>
    </submittedName>
</protein>
<organism evidence="1 2">
    <name type="scientific">Trifolium subterraneum</name>
    <name type="common">Subterranean clover</name>
    <dbReference type="NCBI Taxonomy" id="3900"/>
    <lineage>
        <taxon>Eukaryota</taxon>
        <taxon>Viridiplantae</taxon>
        <taxon>Streptophyta</taxon>
        <taxon>Embryophyta</taxon>
        <taxon>Tracheophyta</taxon>
        <taxon>Spermatophyta</taxon>
        <taxon>Magnoliopsida</taxon>
        <taxon>eudicotyledons</taxon>
        <taxon>Gunneridae</taxon>
        <taxon>Pentapetalae</taxon>
        <taxon>rosids</taxon>
        <taxon>fabids</taxon>
        <taxon>Fabales</taxon>
        <taxon>Fabaceae</taxon>
        <taxon>Papilionoideae</taxon>
        <taxon>50 kb inversion clade</taxon>
        <taxon>NPAAA clade</taxon>
        <taxon>Hologalegina</taxon>
        <taxon>IRL clade</taxon>
        <taxon>Trifolieae</taxon>
        <taxon>Trifolium</taxon>
    </lineage>
</organism>